<gene>
    <name evidence="1" type="ORF">HS088_TW21G00741</name>
</gene>
<dbReference type="AlphaFoldDB" id="A0A7J7C3A0"/>
<evidence type="ECO:0000313" key="1">
    <source>
        <dbReference type="EMBL" id="KAF5728593.1"/>
    </source>
</evidence>
<dbReference type="Proteomes" id="UP000593562">
    <property type="component" value="Unassembled WGS sequence"/>
</dbReference>
<name>A0A7J7C3A0_TRIWF</name>
<dbReference type="InParanoid" id="A0A7J7C3A0"/>
<protein>
    <submittedName>
        <fullName evidence="1">Uncharacterized protein</fullName>
    </submittedName>
</protein>
<dbReference type="PANTHER" id="PTHR35131:SF1">
    <property type="entry name" value="EXPRESSED PROTEIN"/>
    <property type="match status" value="1"/>
</dbReference>
<evidence type="ECO:0000313" key="2">
    <source>
        <dbReference type="Proteomes" id="UP000593562"/>
    </source>
</evidence>
<comment type="caution">
    <text evidence="1">The sequence shown here is derived from an EMBL/GenBank/DDBJ whole genome shotgun (WGS) entry which is preliminary data.</text>
</comment>
<reference evidence="1 2" key="1">
    <citation type="journal article" date="2020" name="Nat. Commun.">
        <title>Genome of Tripterygium wilfordii and identification of cytochrome P450 involved in triptolide biosynthesis.</title>
        <authorList>
            <person name="Tu L."/>
            <person name="Su P."/>
            <person name="Zhang Z."/>
            <person name="Gao L."/>
            <person name="Wang J."/>
            <person name="Hu T."/>
            <person name="Zhou J."/>
            <person name="Zhang Y."/>
            <person name="Zhao Y."/>
            <person name="Liu Y."/>
            <person name="Song Y."/>
            <person name="Tong Y."/>
            <person name="Lu Y."/>
            <person name="Yang J."/>
            <person name="Xu C."/>
            <person name="Jia M."/>
            <person name="Peters R.J."/>
            <person name="Huang L."/>
            <person name="Gao W."/>
        </authorList>
    </citation>
    <scope>NUCLEOTIDE SEQUENCE [LARGE SCALE GENOMIC DNA]</scope>
    <source>
        <strain evidence="2">cv. XIE 37</strain>
        <tissue evidence="1">Leaf</tissue>
    </source>
</reference>
<sequence length="124" mass="13859">MLYKASTTTVKFSNKMAATAPIAIGTRGTVGSLVRKEIEYFTKFELQCSGSCKRRQGKVVDLGCSTGNSRPGFWYLTMSWKRKKRRINSGFLPSMCSVVEVADGNRTPGLSYRILENDLKNLHI</sequence>
<dbReference type="EMBL" id="JAAARO010000021">
    <property type="protein sequence ID" value="KAF5728593.1"/>
    <property type="molecule type" value="Genomic_DNA"/>
</dbReference>
<accession>A0A7J7C3A0</accession>
<proteinExistence type="predicted"/>
<dbReference type="OrthoDB" id="783264at2759"/>
<keyword evidence="2" id="KW-1185">Reference proteome</keyword>
<dbReference type="FunCoup" id="A0A7J7C3A0">
    <property type="interactions" value="26"/>
</dbReference>
<organism evidence="1 2">
    <name type="scientific">Tripterygium wilfordii</name>
    <name type="common">Thunder God vine</name>
    <dbReference type="NCBI Taxonomy" id="458696"/>
    <lineage>
        <taxon>Eukaryota</taxon>
        <taxon>Viridiplantae</taxon>
        <taxon>Streptophyta</taxon>
        <taxon>Embryophyta</taxon>
        <taxon>Tracheophyta</taxon>
        <taxon>Spermatophyta</taxon>
        <taxon>Magnoliopsida</taxon>
        <taxon>eudicotyledons</taxon>
        <taxon>Gunneridae</taxon>
        <taxon>Pentapetalae</taxon>
        <taxon>rosids</taxon>
        <taxon>fabids</taxon>
        <taxon>Celastrales</taxon>
        <taxon>Celastraceae</taxon>
        <taxon>Tripterygium</taxon>
    </lineage>
</organism>
<dbReference type="PANTHER" id="PTHR35131">
    <property type="entry name" value="EXPRESSED PROTEIN"/>
    <property type="match status" value="1"/>
</dbReference>